<reference evidence="5 6" key="1">
    <citation type="submission" date="2023-11" db="EMBL/GenBank/DDBJ databases">
        <authorList>
            <person name="Okamura Y."/>
        </authorList>
    </citation>
    <scope>NUCLEOTIDE SEQUENCE [LARGE SCALE GENOMIC DNA]</scope>
</reference>
<dbReference type="AlphaFoldDB" id="A0AAV1J681"/>
<keyword evidence="2" id="KW-1015">Disulfide bond</keyword>
<evidence type="ECO:0000256" key="3">
    <source>
        <dbReference type="SAM" id="SignalP"/>
    </source>
</evidence>
<feature type="domain" description="TIL" evidence="4">
    <location>
        <begin position="29"/>
        <end position="81"/>
    </location>
</feature>
<keyword evidence="3" id="KW-0732">Signal</keyword>
<organism evidence="5 6">
    <name type="scientific">Leptosia nina</name>
    <dbReference type="NCBI Taxonomy" id="320188"/>
    <lineage>
        <taxon>Eukaryota</taxon>
        <taxon>Metazoa</taxon>
        <taxon>Ecdysozoa</taxon>
        <taxon>Arthropoda</taxon>
        <taxon>Hexapoda</taxon>
        <taxon>Insecta</taxon>
        <taxon>Pterygota</taxon>
        <taxon>Neoptera</taxon>
        <taxon>Endopterygota</taxon>
        <taxon>Lepidoptera</taxon>
        <taxon>Glossata</taxon>
        <taxon>Ditrysia</taxon>
        <taxon>Papilionoidea</taxon>
        <taxon>Pieridae</taxon>
        <taxon>Pierinae</taxon>
        <taxon>Leptosia</taxon>
    </lineage>
</organism>
<feature type="signal peptide" evidence="3">
    <location>
        <begin position="1"/>
        <end position="24"/>
    </location>
</feature>
<dbReference type="GO" id="GO:0030414">
    <property type="term" value="F:peptidase inhibitor activity"/>
    <property type="evidence" value="ECO:0007669"/>
    <property type="project" value="UniProtKB-KW"/>
</dbReference>
<dbReference type="Pfam" id="PF01826">
    <property type="entry name" value="TIL"/>
    <property type="match status" value="3"/>
</dbReference>
<accession>A0AAV1J681</accession>
<dbReference type="InterPro" id="IPR051368">
    <property type="entry name" value="SerProtInhib-TIL_Domain"/>
</dbReference>
<dbReference type="EMBL" id="CAVLEF010000005">
    <property type="protein sequence ID" value="CAK1544138.1"/>
    <property type="molecule type" value="Genomic_DNA"/>
</dbReference>
<feature type="domain" description="TIL" evidence="4">
    <location>
        <begin position="152"/>
        <end position="206"/>
    </location>
</feature>
<dbReference type="InterPro" id="IPR036084">
    <property type="entry name" value="Ser_inhib-like_sf"/>
</dbReference>
<keyword evidence="6" id="KW-1185">Reference proteome</keyword>
<name>A0AAV1J681_9NEOP</name>
<dbReference type="PANTHER" id="PTHR23259">
    <property type="entry name" value="RIDDLE"/>
    <property type="match status" value="1"/>
</dbReference>
<evidence type="ECO:0000256" key="2">
    <source>
        <dbReference type="ARBA" id="ARBA00023157"/>
    </source>
</evidence>
<proteinExistence type="predicted"/>
<dbReference type="Gene3D" id="2.10.25.10">
    <property type="entry name" value="Laminin"/>
    <property type="match status" value="3"/>
</dbReference>
<evidence type="ECO:0000256" key="1">
    <source>
        <dbReference type="ARBA" id="ARBA00022690"/>
    </source>
</evidence>
<comment type="caution">
    <text evidence="5">The sequence shown here is derived from an EMBL/GenBank/DDBJ whole genome shotgun (WGS) entry which is preliminary data.</text>
</comment>
<feature type="domain" description="TIL" evidence="4">
    <location>
        <begin position="89"/>
        <end position="145"/>
    </location>
</feature>
<dbReference type="CDD" id="cd19941">
    <property type="entry name" value="TIL"/>
    <property type="match status" value="2"/>
</dbReference>
<dbReference type="Proteomes" id="UP001497472">
    <property type="component" value="Unassembled WGS sequence"/>
</dbReference>
<evidence type="ECO:0000313" key="5">
    <source>
        <dbReference type="EMBL" id="CAK1544138.1"/>
    </source>
</evidence>
<sequence>MYEEVKFVCFVLIFFWATATFVNAVEEKCDQNSSPTPCVRFCPPQACNYKSNGRPCIPGPCRTGCNCNEGYLKNSMGVCVLKIFKRSPCEENEMHVECFHCGPERCDQLGFPAPCRGSSVCRAKCVCVDGYLRNYEGNCIPRKECPSCGGDKNATSGCSNHCGNTCSDFRDVNKTCLSGCHYNGCDCKLGFVFHEKLSRCILPDDCCEYSYNFPLPLIVTQ</sequence>
<evidence type="ECO:0000259" key="4">
    <source>
        <dbReference type="Pfam" id="PF01826"/>
    </source>
</evidence>
<feature type="chain" id="PRO_5043393279" description="TIL domain-containing protein" evidence="3">
    <location>
        <begin position="25"/>
        <end position="221"/>
    </location>
</feature>
<dbReference type="PANTHER" id="PTHR23259:SF70">
    <property type="entry name" value="ACCESSORY GLAND PROTEIN ACP62F-RELATED"/>
    <property type="match status" value="1"/>
</dbReference>
<protein>
    <recommendedName>
        <fullName evidence="4">TIL domain-containing protein</fullName>
    </recommendedName>
</protein>
<gene>
    <name evidence="5" type="ORF">LNINA_LOCUS3909</name>
</gene>
<dbReference type="InterPro" id="IPR002919">
    <property type="entry name" value="TIL_dom"/>
</dbReference>
<keyword evidence="1" id="KW-0646">Protease inhibitor</keyword>
<evidence type="ECO:0000313" key="6">
    <source>
        <dbReference type="Proteomes" id="UP001497472"/>
    </source>
</evidence>
<dbReference type="SUPFAM" id="SSF57567">
    <property type="entry name" value="Serine protease inhibitors"/>
    <property type="match status" value="2"/>
</dbReference>